<gene>
    <name evidence="1" type="ORF">O6H91_21G009800</name>
</gene>
<evidence type="ECO:0000313" key="2">
    <source>
        <dbReference type="Proteomes" id="UP001162992"/>
    </source>
</evidence>
<reference evidence="2" key="1">
    <citation type="journal article" date="2024" name="Proc. Natl. Acad. Sci. U.S.A.">
        <title>Extraordinary preservation of gene collinearity over three hundred million years revealed in homosporous lycophytes.</title>
        <authorList>
            <person name="Li C."/>
            <person name="Wickell D."/>
            <person name="Kuo L.Y."/>
            <person name="Chen X."/>
            <person name="Nie B."/>
            <person name="Liao X."/>
            <person name="Peng D."/>
            <person name="Ji J."/>
            <person name="Jenkins J."/>
            <person name="Williams M."/>
            <person name="Shu S."/>
            <person name="Plott C."/>
            <person name="Barry K."/>
            <person name="Rajasekar S."/>
            <person name="Grimwood J."/>
            <person name="Han X."/>
            <person name="Sun S."/>
            <person name="Hou Z."/>
            <person name="He W."/>
            <person name="Dai G."/>
            <person name="Sun C."/>
            <person name="Schmutz J."/>
            <person name="Leebens-Mack J.H."/>
            <person name="Li F.W."/>
            <person name="Wang L."/>
        </authorList>
    </citation>
    <scope>NUCLEOTIDE SEQUENCE [LARGE SCALE GENOMIC DNA]</scope>
    <source>
        <strain evidence="2">cv. PW_Plant_1</strain>
    </source>
</reference>
<comment type="caution">
    <text evidence="1">The sequence shown here is derived from an EMBL/GenBank/DDBJ whole genome shotgun (WGS) entry which is preliminary data.</text>
</comment>
<sequence>MALIRRAGRSLSMLKRSSLFHGKQKKQRQQPIVSPSLPNLTPHLPSSLIRLQINTTYSAIPRGISSCSFRSSYIPNRLLTSEAQPKLPDEGIDDTQFLDFPGVKNTAFTCDLKFVSEKSEEVPCYRVLSELGEPVDGAKLPQMADALALRIYENMITLQVMDYLFYEAQRQGRFSFYMTCSGEEAAIVASAAALSNEDVIFAQYREQGALMWRGFDLQEFAHQCYSNSADYGKGRQMPIHYGSKKHNFVTISSPIATQLSHAVGAAYSLKMDRKDACAVTYFGDGATSEGDFHAAMNFAAVMEAPVLFICRNNGWAISTPITDQYRSDGVATKSRAYGMRSICVDGNDALAVYSAVKSARSMAISESRPILIEVLTYRVSHHSTSDDSTKYRSGEELSHWKVMRDPVVRFRRWLEGNGWWNRQKDTELQSHSRKKIIAAMMNAESMKKPPLSDLFTDVYDSIPTNLKEQESYVREAVAKNPNLYPSDVPL</sequence>
<dbReference type="EMBL" id="CM055112">
    <property type="protein sequence ID" value="KAJ7517070.1"/>
    <property type="molecule type" value="Genomic_DNA"/>
</dbReference>
<accession>A0ACC2AHY4</accession>
<keyword evidence="2" id="KW-1185">Reference proteome</keyword>
<organism evidence="1 2">
    <name type="scientific">Diphasiastrum complanatum</name>
    <name type="common">Issler's clubmoss</name>
    <name type="synonym">Lycopodium complanatum</name>
    <dbReference type="NCBI Taxonomy" id="34168"/>
    <lineage>
        <taxon>Eukaryota</taxon>
        <taxon>Viridiplantae</taxon>
        <taxon>Streptophyta</taxon>
        <taxon>Embryophyta</taxon>
        <taxon>Tracheophyta</taxon>
        <taxon>Lycopodiopsida</taxon>
        <taxon>Lycopodiales</taxon>
        <taxon>Lycopodiaceae</taxon>
        <taxon>Lycopodioideae</taxon>
        <taxon>Diphasiastrum</taxon>
    </lineage>
</organism>
<evidence type="ECO:0000313" key="1">
    <source>
        <dbReference type="EMBL" id="KAJ7517070.1"/>
    </source>
</evidence>
<protein>
    <submittedName>
        <fullName evidence="1">Uncharacterized protein</fullName>
    </submittedName>
</protein>
<proteinExistence type="predicted"/>
<name>A0ACC2AHY4_DIPCM</name>
<dbReference type="Proteomes" id="UP001162992">
    <property type="component" value="Chromosome 21"/>
</dbReference>